<proteinExistence type="predicted"/>
<evidence type="ECO:0000313" key="1">
    <source>
        <dbReference type="EMBL" id="KAF9974930.1"/>
    </source>
</evidence>
<protein>
    <submittedName>
        <fullName evidence="1">Uncharacterized protein</fullName>
    </submittedName>
</protein>
<name>A0A9P6M861_9FUNG</name>
<organism evidence="1 2">
    <name type="scientific">Modicella reniformis</name>
    <dbReference type="NCBI Taxonomy" id="1440133"/>
    <lineage>
        <taxon>Eukaryota</taxon>
        <taxon>Fungi</taxon>
        <taxon>Fungi incertae sedis</taxon>
        <taxon>Mucoromycota</taxon>
        <taxon>Mortierellomycotina</taxon>
        <taxon>Mortierellomycetes</taxon>
        <taxon>Mortierellales</taxon>
        <taxon>Mortierellaceae</taxon>
        <taxon>Modicella</taxon>
    </lineage>
</organism>
<accession>A0A9P6M861</accession>
<gene>
    <name evidence="1" type="ORF">BGZ65_008506</name>
</gene>
<comment type="caution">
    <text evidence="1">The sequence shown here is derived from an EMBL/GenBank/DDBJ whole genome shotgun (WGS) entry which is preliminary data.</text>
</comment>
<dbReference type="AlphaFoldDB" id="A0A9P6M861"/>
<dbReference type="Proteomes" id="UP000749646">
    <property type="component" value="Unassembled WGS sequence"/>
</dbReference>
<dbReference type="EMBL" id="JAAAHW010004386">
    <property type="protein sequence ID" value="KAF9974930.1"/>
    <property type="molecule type" value="Genomic_DNA"/>
</dbReference>
<reference evidence="1" key="1">
    <citation type="journal article" date="2020" name="Fungal Divers.">
        <title>Resolving the Mortierellaceae phylogeny through synthesis of multi-gene phylogenetics and phylogenomics.</title>
        <authorList>
            <person name="Vandepol N."/>
            <person name="Liber J."/>
            <person name="Desiro A."/>
            <person name="Na H."/>
            <person name="Kennedy M."/>
            <person name="Barry K."/>
            <person name="Grigoriev I.V."/>
            <person name="Miller A.N."/>
            <person name="O'Donnell K."/>
            <person name="Stajich J.E."/>
            <person name="Bonito G."/>
        </authorList>
    </citation>
    <scope>NUCLEOTIDE SEQUENCE</scope>
    <source>
        <strain evidence="1">MES-2147</strain>
    </source>
</reference>
<feature type="non-terminal residue" evidence="1">
    <location>
        <position position="1"/>
    </location>
</feature>
<sequence>TSSSNNNNQEEEENIATFANLTKDNPWRDSTLKEKTPVSSFVHHHHMNLPFMASV</sequence>
<keyword evidence="2" id="KW-1185">Reference proteome</keyword>
<evidence type="ECO:0000313" key="2">
    <source>
        <dbReference type="Proteomes" id="UP000749646"/>
    </source>
</evidence>